<comment type="caution">
    <text evidence="1">The sequence shown here is derived from an EMBL/GenBank/DDBJ whole genome shotgun (WGS) entry which is preliminary data.</text>
</comment>
<sequence>MHRSVAFTVVPNFGIPSDWASHLNLRYLMCSFKENLSQTSLTNETTGDAYRHKELYAEVVLGGGQSTHPSWLVAVPLAPTDVEQQMSHWLSVTLVLHDHVNTLKCNSFAPMYTVEF</sequence>
<evidence type="ECO:0000313" key="2">
    <source>
        <dbReference type="Proteomes" id="UP000325081"/>
    </source>
</evidence>
<dbReference type="Proteomes" id="UP000325081">
    <property type="component" value="Unassembled WGS sequence"/>
</dbReference>
<name>A0A5A7NY57_STRAF</name>
<evidence type="ECO:0000313" key="1">
    <source>
        <dbReference type="EMBL" id="GER25198.1"/>
    </source>
</evidence>
<reference evidence="2" key="1">
    <citation type="journal article" date="2019" name="Curr. Biol.">
        <title>Genome Sequence of Striga asiatica Provides Insight into the Evolution of Plant Parasitism.</title>
        <authorList>
            <person name="Yoshida S."/>
            <person name="Kim S."/>
            <person name="Wafula E.K."/>
            <person name="Tanskanen J."/>
            <person name="Kim Y.M."/>
            <person name="Honaas L."/>
            <person name="Yang Z."/>
            <person name="Spallek T."/>
            <person name="Conn C.E."/>
            <person name="Ichihashi Y."/>
            <person name="Cheong K."/>
            <person name="Cui S."/>
            <person name="Der J.P."/>
            <person name="Gundlach H."/>
            <person name="Jiao Y."/>
            <person name="Hori C."/>
            <person name="Ishida J.K."/>
            <person name="Kasahara H."/>
            <person name="Kiba T."/>
            <person name="Kim M.S."/>
            <person name="Koo N."/>
            <person name="Laohavisit A."/>
            <person name="Lee Y.H."/>
            <person name="Lumba S."/>
            <person name="McCourt P."/>
            <person name="Mortimer J.C."/>
            <person name="Mutuku J.M."/>
            <person name="Nomura T."/>
            <person name="Sasaki-Sekimoto Y."/>
            <person name="Seto Y."/>
            <person name="Wang Y."/>
            <person name="Wakatake T."/>
            <person name="Sakakibara H."/>
            <person name="Demura T."/>
            <person name="Yamaguchi S."/>
            <person name="Yoneyama K."/>
            <person name="Manabe R.I."/>
            <person name="Nelson D.C."/>
            <person name="Schulman A.H."/>
            <person name="Timko M.P."/>
            <person name="dePamphilis C.W."/>
            <person name="Choi D."/>
            <person name="Shirasu K."/>
        </authorList>
    </citation>
    <scope>NUCLEOTIDE SEQUENCE [LARGE SCALE GENOMIC DNA]</scope>
    <source>
        <strain evidence="2">cv. UVA1</strain>
    </source>
</reference>
<gene>
    <name evidence="1" type="ORF">STAS_00774</name>
</gene>
<dbReference type="AlphaFoldDB" id="A0A5A7NY57"/>
<keyword evidence="2" id="KW-1185">Reference proteome</keyword>
<proteinExistence type="predicted"/>
<accession>A0A5A7NY57</accession>
<dbReference type="EMBL" id="BKCP01000002">
    <property type="protein sequence ID" value="GER25198.1"/>
    <property type="molecule type" value="Genomic_DNA"/>
</dbReference>
<protein>
    <submittedName>
        <fullName evidence="1">5'-nucleotidase SurE</fullName>
    </submittedName>
</protein>
<organism evidence="1 2">
    <name type="scientific">Striga asiatica</name>
    <name type="common">Asiatic witchweed</name>
    <name type="synonym">Buchnera asiatica</name>
    <dbReference type="NCBI Taxonomy" id="4170"/>
    <lineage>
        <taxon>Eukaryota</taxon>
        <taxon>Viridiplantae</taxon>
        <taxon>Streptophyta</taxon>
        <taxon>Embryophyta</taxon>
        <taxon>Tracheophyta</taxon>
        <taxon>Spermatophyta</taxon>
        <taxon>Magnoliopsida</taxon>
        <taxon>eudicotyledons</taxon>
        <taxon>Gunneridae</taxon>
        <taxon>Pentapetalae</taxon>
        <taxon>asterids</taxon>
        <taxon>lamiids</taxon>
        <taxon>Lamiales</taxon>
        <taxon>Orobanchaceae</taxon>
        <taxon>Buchnereae</taxon>
        <taxon>Striga</taxon>
    </lineage>
</organism>